<comment type="similarity">
    <text evidence="4">Belongs to the protein kinase superfamily.</text>
</comment>
<dbReference type="PROSITE" id="PS00108">
    <property type="entry name" value="PROTEIN_KINASE_ST"/>
    <property type="match status" value="1"/>
</dbReference>
<feature type="binding site" evidence="3">
    <location>
        <position position="51"/>
    </location>
    <ligand>
        <name>ATP</name>
        <dbReference type="ChEBI" id="CHEBI:30616"/>
    </ligand>
</feature>
<dbReference type="STRING" id="984487.A0A1E4SFP3"/>
<dbReference type="SUPFAM" id="SSF56112">
    <property type="entry name" value="Protein kinase-like (PK-like)"/>
    <property type="match status" value="1"/>
</dbReference>
<dbReference type="EMBL" id="KV453913">
    <property type="protein sequence ID" value="ODV78333.1"/>
    <property type="molecule type" value="Genomic_DNA"/>
</dbReference>
<dbReference type="InterPro" id="IPR017441">
    <property type="entry name" value="Protein_kinase_ATP_BS"/>
</dbReference>
<proteinExistence type="inferred from homology"/>
<dbReference type="Gene3D" id="1.10.510.10">
    <property type="entry name" value="Transferase(Phosphotransferase) domain 1"/>
    <property type="match status" value="1"/>
</dbReference>
<dbReference type="GO" id="GO:0035556">
    <property type="term" value="P:intracellular signal transduction"/>
    <property type="evidence" value="ECO:0007669"/>
    <property type="project" value="TreeGrafter"/>
</dbReference>
<keyword evidence="7" id="KW-1185">Reference proteome</keyword>
<dbReference type="Proteomes" id="UP000094285">
    <property type="component" value="Unassembled WGS sequence"/>
</dbReference>
<protein>
    <submittedName>
        <fullName evidence="6">Serine/threonine kinase</fullName>
    </submittedName>
</protein>
<dbReference type="GO" id="GO:0004674">
    <property type="term" value="F:protein serine/threonine kinase activity"/>
    <property type="evidence" value="ECO:0007669"/>
    <property type="project" value="UniProtKB-KW"/>
</dbReference>
<dbReference type="PROSITE" id="PS50011">
    <property type="entry name" value="PROTEIN_KINASE_DOM"/>
    <property type="match status" value="1"/>
</dbReference>
<keyword evidence="6" id="KW-0808">Transferase</keyword>
<dbReference type="Pfam" id="PF00069">
    <property type="entry name" value="Pkinase"/>
    <property type="match status" value="1"/>
</dbReference>
<dbReference type="OrthoDB" id="4062651at2759"/>
<keyword evidence="4" id="KW-0723">Serine/threonine-protein kinase</keyword>
<dbReference type="PROSITE" id="PS00107">
    <property type="entry name" value="PROTEIN_KINASE_ATP"/>
    <property type="match status" value="1"/>
</dbReference>
<dbReference type="InterPro" id="IPR000719">
    <property type="entry name" value="Prot_kinase_dom"/>
</dbReference>
<keyword evidence="2 3" id="KW-0067">ATP-binding</keyword>
<organism evidence="6 7">
    <name type="scientific">Suhomyces tanzawaensis NRRL Y-17324</name>
    <dbReference type="NCBI Taxonomy" id="984487"/>
    <lineage>
        <taxon>Eukaryota</taxon>
        <taxon>Fungi</taxon>
        <taxon>Dikarya</taxon>
        <taxon>Ascomycota</taxon>
        <taxon>Saccharomycotina</taxon>
        <taxon>Pichiomycetes</taxon>
        <taxon>Debaryomycetaceae</taxon>
        <taxon>Suhomyces</taxon>
    </lineage>
</organism>
<dbReference type="GO" id="GO:0005634">
    <property type="term" value="C:nucleus"/>
    <property type="evidence" value="ECO:0007669"/>
    <property type="project" value="TreeGrafter"/>
</dbReference>
<keyword evidence="1 3" id="KW-0547">Nucleotide-binding</keyword>
<dbReference type="GO" id="GO:0030447">
    <property type="term" value="P:filamentous growth"/>
    <property type="evidence" value="ECO:0007669"/>
    <property type="project" value="UniProtKB-ARBA"/>
</dbReference>
<evidence type="ECO:0000256" key="2">
    <source>
        <dbReference type="ARBA" id="ARBA00022840"/>
    </source>
</evidence>
<name>A0A1E4SFP3_9ASCO</name>
<dbReference type="PANTHER" id="PTHR24346">
    <property type="entry name" value="MAP/MICROTUBULE AFFINITY-REGULATING KINASE"/>
    <property type="match status" value="1"/>
</dbReference>
<keyword evidence="6" id="KW-0418">Kinase</keyword>
<dbReference type="GO" id="GO:0005829">
    <property type="term" value="C:cytosol"/>
    <property type="evidence" value="ECO:0007669"/>
    <property type="project" value="TreeGrafter"/>
</dbReference>
<dbReference type="InterPro" id="IPR011009">
    <property type="entry name" value="Kinase-like_dom_sf"/>
</dbReference>
<dbReference type="AlphaFoldDB" id="A0A1E4SFP3"/>
<feature type="non-terminal residue" evidence="6">
    <location>
        <position position="1"/>
    </location>
</feature>
<accession>A0A1E4SFP3</accession>
<sequence>LMGLRQLFSSRSKHDTFQTSSTDKRVAELGLGVSGTTELFRSRKNQLYVVKTYFGKEDYESKSEYKERVLHEYEVLRQLSHPNIIQVYSYRVSSSRISLHLEAGSPDLHVLLKQVPISNINPDEMLCLWKQLCTGIRYIHSLDFCHRDLKLQNLVLDLSTGCLKIIDWATATKITNNEPAVGLVGSKGFAAPEMFSSISYDGKMVDMWSLGIVLYYMLHKKLPWKTAQHSDPDFCRFQTQECGPSSMVQLPGDQATSQILVVDPAKRVSIDQLWTHQWFQGLKSCGESPCGMEHFRTFKV</sequence>
<dbReference type="GO" id="GO:0005524">
    <property type="term" value="F:ATP binding"/>
    <property type="evidence" value="ECO:0007669"/>
    <property type="project" value="UniProtKB-UniRule"/>
</dbReference>
<reference evidence="7" key="1">
    <citation type="submission" date="2016-05" db="EMBL/GenBank/DDBJ databases">
        <title>Comparative genomics of biotechnologically important yeasts.</title>
        <authorList>
            <consortium name="DOE Joint Genome Institute"/>
            <person name="Riley R."/>
            <person name="Haridas S."/>
            <person name="Wolfe K.H."/>
            <person name="Lopes M.R."/>
            <person name="Hittinger C.T."/>
            <person name="Goker M."/>
            <person name="Salamov A."/>
            <person name="Wisecaver J."/>
            <person name="Long T.M."/>
            <person name="Aerts A.L."/>
            <person name="Barry K."/>
            <person name="Choi C."/>
            <person name="Clum A."/>
            <person name="Coughlan A.Y."/>
            <person name="Deshpande S."/>
            <person name="Douglass A.P."/>
            <person name="Hanson S.J."/>
            <person name="Klenk H.-P."/>
            <person name="Labutti K."/>
            <person name="Lapidus A."/>
            <person name="Lindquist E."/>
            <person name="Lipzen A."/>
            <person name="Meier-Kolthoff J.P."/>
            <person name="Ohm R.A."/>
            <person name="Otillar R.P."/>
            <person name="Pangilinan J."/>
            <person name="Peng Y."/>
            <person name="Rokas A."/>
            <person name="Rosa C.A."/>
            <person name="Scheuner C."/>
            <person name="Sibirny A.A."/>
            <person name="Slot J.C."/>
            <person name="Stielow J.B."/>
            <person name="Sun H."/>
            <person name="Kurtzman C.P."/>
            <person name="Blackwell M."/>
            <person name="Grigoriev I.V."/>
            <person name="Jeffries T.W."/>
        </authorList>
    </citation>
    <scope>NUCLEOTIDE SEQUENCE [LARGE SCALE GENOMIC DNA]</scope>
    <source>
        <strain evidence="7">NRRL Y-17324</strain>
    </source>
</reference>
<feature type="non-terminal residue" evidence="6">
    <location>
        <position position="300"/>
    </location>
</feature>
<dbReference type="GeneID" id="30983024"/>
<dbReference type="SMART" id="SM00220">
    <property type="entry name" value="S_TKc"/>
    <property type="match status" value="1"/>
</dbReference>
<dbReference type="GO" id="GO:0045719">
    <property type="term" value="P:negative regulation of glycogen biosynthetic process"/>
    <property type="evidence" value="ECO:0007669"/>
    <property type="project" value="TreeGrafter"/>
</dbReference>
<evidence type="ECO:0000313" key="6">
    <source>
        <dbReference type="EMBL" id="ODV78333.1"/>
    </source>
</evidence>
<feature type="domain" description="Protein kinase" evidence="5">
    <location>
        <begin position="23"/>
        <end position="279"/>
    </location>
</feature>
<dbReference type="PANTHER" id="PTHR24346:SF51">
    <property type="entry name" value="PAS DOMAIN-CONTAINING SERINE_THREONINE-PROTEIN KINASE"/>
    <property type="match status" value="1"/>
</dbReference>
<evidence type="ECO:0000256" key="1">
    <source>
        <dbReference type="ARBA" id="ARBA00022741"/>
    </source>
</evidence>
<evidence type="ECO:0000256" key="3">
    <source>
        <dbReference type="PROSITE-ProRule" id="PRU10141"/>
    </source>
</evidence>
<evidence type="ECO:0000256" key="4">
    <source>
        <dbReference type="RuleBase" id="RU000304"/>
    </source>
</evidence>
<evidence type="ECO:0000259" key="5">
    <source>
        <dbReference type="PROSITE" id="PS50011"/>
    </source>
</evidence>
<dbReference type="RefSeq" id="XP_020063455.1">
    <property type="nucleotide sequence ID" value="XM_020208888.1"/>
</dbReference>
<dbReference type="InterPro" id="IPR008271">
    <property type="entry name" value="Ser/Thr_kinase_AS"/>
</dbReference>
<evidence type="ECO:0000313" key="7">
    <source>
        <dbReference type="Proteomes" id="UP000094285"/>
    </source>
</evidence>
<gene>
    <name evidence="6" type="ORF">CANTADRAFT_41968</name>
</gene>